<protein>
    <submittedName>
        <fullName evidence="3">Uncharacterized protein</fullName>
    </submittedName>
</protein>
<proteinExistence type="predicted"/>
<organism evidence="3 4">
    <name type="scientific">Lysobacter daejeonensis GH1-9</name>
    <dbReference type="NCBI Taxonomy" id="1385517"/>
    <lineage>
        <taxon>Bacteria</taxon>
        <taxon>Pseudomonadati</taxon>
        <taxon>Pseudomonadota</taxon>
        <taxon>Gammaproteobacteria</taxon>
        <taxon>Lysobacterales</taxon>
        <taxon>Lysobacteraceae</taxon>
        <taxon>Aerolutibacter</taxon>
    </lineage>
</organism>
<dbReference type="InterPro" id="IPR040738">
    <property type="entry name" value="LPD22"/>
</dbReference>
<dbReference type="RefSeq" id="WP_052108049.1">
    <property type="nucleotide sequence ID" value="NZ_AVPU01000011.1"/>
</dbReference>
<evidence type="ECO:0000313" key="4">
    <source>
        <dbReference type="Proteomes" id="UP000029998"/>
    </source>
</evidence>
<evidence type="ECO:0000259" key="1">
    <source>
        <dbReference type="Pfam" id="PF18760"/>
    </source>
</evidence>
<evidence type="ECO:0000313" key="3">
    <source>
        <dbReference type="EMBL" id="KGM54669.1"/>
    </source>
</evidence>
<reference evidence="3 4" key="1">
    <citation type="submission" date="2013-08" db="EMBL/GenBank/DDBJ databases">
        <title>Genome sequencing of Lysobacter.</title>
        <authorList>
            <person name="Zhang S."/>
            <person name="Wang G."/>
        </authorList>
    </citation>
    <scope>NUCLEOTIDE SEQUENCE [LARGE SCALE GENOMIC DNA]</scope>
    <source>
        <strain evidence="3 4">GH1-9</strain>
    </source>
</reference>
<feature type="domain" description="ART-PolyVal-like" evidence="1">
    <location>
        <begin position="662"/>
        <end position="791"/>
    </location>
</feature>
<dbReference type="OrthoDB" id="9041348at2"/>
<accession>A0A0A0EVV4</accession>
<dbReference type="eggNOG" id="COG3087">
    <property type="taxonomic scope" value="Bacteria"/>
</dbReference>
<dbReference type="Pfam" id="PF18834">
    <property type="entry name" value="LPD22"/>
    <property type="match status" value="1"/>
</dbReference>
<sequence length="2059" mass="223588">MTELLNDELVDRYIEHRRRERAREAAITSPAIAPDDMAKAQRLGAAHGIGPQAVADDLKHYDELDQVDRMERFATSTPGASRWLTPERAALVRDDVDTLERLGRALPSKGATMRATPEPGIAEELVTQAHAAWVRGKNYVSTFLLDPMLPDLVDDDVARGLGFRDAEDYSQTQAAARYAQENRRAAGIERLSSATAAQQQEIADADGWKASAKAIATNPRAVGVTIVQSLGQGAPALAATAAASMFGPGATATAAGGGSFAVEYGNAIATAMQRAGVDDTDLGSVKGFITDPKRMQAAREYAMKRGVPVALFDAATAGLAGRLLAGARATAGSVAVRSTGEAGLQAGGGAAGELTAQLASGDEINPSDVLMEAFAEIPTAVAEVPGNYATVRERAAAREAHRLIQSADDAAKLAEFTSSAAEAKLGQRNPAELAAFVEAAGEHQVYLAAEAAQVLFQSANVDPDAVAAELTGREGAWREALETGGDLVIPAAKWATVVARLPNAAEFARDARFTEDALSARELETHDVGALAAASDAQAASGGLAATPEATAQRVEDDVLAQLQATGVYTAADAQRQARLYGAMFRTLGQRLGTDAWSLYEPYALTIAKAEGQVPRGLRALMQRAADGLGALFGREAAPAPNPRTATPEFQRWFGGSRVVTEEGAPRTVYHGTAEDFWVFEGKHGTATGHATAPLGHFFTGNRNLAQGYAENAAQGVPADERVIDAYLAISNPYEMSLEEAQELDSQEAAIAFREFLQRQGYDGIHIADADNWIAFHSKQVKSASQNRGTFDPNDPHILHQGGTERGRILINGDRTLRIELLKRADLSTFLHETGHLFWEVFSDAAKREDAPQGVRDDYAAALEWFGVETEDQVTTDHLEQWARGFERYLADGEAPTPEMQSLFDRFRAWLLDVYRDLVRLKVELRPEIREVFDRLLATDEEIAAAQADAGTGPIDLGAEPAALGVSPTRWAAYLDSLQALRADALTAATTRRQAAERREAKALREEQRHTVREEVEREIAESPGMVATRALAGTAEAADIPDALRGLKLDAKALGGTEGGSARVEQLRPLGVVQDQGGVDPDTAAALLGFPSGDAMVSAILDANGRNVEADTEARLNERHPQPGNDGDPAAAAMAAATSDRRVEVIDAEMGMLADLAQEPRPNRRVLRAVAAEIIARRPIHSIRPSEFLIAERRAARKAQQSAARGRYAEALKAKREQMLNAVLHSEAMQVRERVERQVGFAQRLETPASRKRLGRAGVLDAVEQVLEQYSFRPISDRQRARTATLSAWYDRMLAQGIDPQVPEAVMRQLEEGRRTHYRDMTPQQLDELVGVLRLLDHQAREALQLRLAGEQHDLDASAEALSQAVRGALKDRGPPPVSEVLNKRFPERAKRLWRAAGAMLLRMRTLANWVDGEGNTEGAFSRLVIRPLDRAQARYLDLMQDYGGRVVALFDEYLKGRELARPIWIASINQNLTKSDVLAVALNTGNASNLQRLQDGRQWGDVQLMEILGHMEKADWDFVQAVWNTLETLWPQIAEQQQRLTGVAPPKIEPLSVQTPFGQYPGGYYPLVYDRDSTQWKAFVNADSDSFFDPMALTTLPPNGHTKERVQKAKLPVKLDLAVIPAHLSSILKDLTHRETVIGIRKLMKHADVVGAMNDTMGPEYLDMVEDKLRQVATDQLVQAARAFGPLRAFSRGVRRHVGIMAQGLNVSSGLKQVIGVSNSVEVLKARYGVRGVPMLLMAYGSMFKPGSVDAVMRSSGEMRHRIDTADADIRLNMNRYLAGQMSGGLKGKAANLYDGAIAHAYIFIRYIQTYTVDLPLWIAAHEGALRQGLEGDAAIAAADDAVITAQGAGGAKDTALIEGDVMFLEWLTMFYSYGSAYLNRQVSMGRDIGRALDGGPGRLMAELPLLSARALFLVAVPVILDDLINRGIGAEDGEGEDEDLVEYYAKRMGAYLFYGIPGLRDIVGAKYGYRLSPVQSIPEAWSRLSRDVTKAMGGEELEARKVARNAVNVAGYTLGLPLAGPWRHVDYLWRVAEDEENPESIPEFAAAVIVAKREQR</sequence>
<evidence type="ECO:0000259" key="2">
    <source>
        <dbReference type="Pfam" id="PF18834"/>
    </source>
</evidence>
<dbReference type="Proteomes" id="UP000029998">
    <property type="component" value="Unassembled WGS sequence"/>
</dbReference>
<dbReference type="EMBL" id="AVPU01000011">
    <property type="protein sequence ID" value="KGM54669.1"/>
    <property type="molecule type" value="Genomic_DNA"/>
</dbReference>
<comment type="caution">
    <text evidence="3">The sequence shown here is derived from an EMBL/GenBank/DDBJ whole genome shotgun (WGS) entry which is preliminary data.</text>
</comment>
<dbReference type="Pfam" id="PF18760">
    <property type="entry name" value="ART-PolyVal"/>
    <property type="match status" value="1"/>
</dbReference>
<keyword evidence="4" id="KW-1185">Reference proteome</keyword>
<dbReference type="STRING" id="1385517.N800_06735"/>
<gene>
    <name evidence="3" type="ORF">N800_06735</name>
</gene>
<name>A0A0A0EVV4_9GAMM</name>
<dbReference type="InterPro" id="IPR049522">
    <property type="entry name" value="ART-PolyVal_dom"/>
</dbReference>
<feature type="domain" description="Large polyvalent protein associated" evidence="2">
    <location>
        <begin position="21"/>
        <end position="115"/>
    </location>
</feature>